<dbReference type="EMBL" id="JACJIQ010000008">
    <property type="protein sequence ID" value="MBA9077686.1"/>
    <property type="molecule type" value="Genomic_DNA"/>
</dbReference>
<dbReference type="RefSeq" id="WP_182513141.1">
    <property type="nucleotide sequence ID" value="NZ_JACJIQ010000008.1"/>
</dbReference>
<dbReference type="AlphaFoldDB" id="A0A839GS84"/>
<evidence type="ECO:0000313" key="1">
    <source>
        <dbReference type="EMBL" id="MBA9077686.1"/>
    </source>
</evidence>
<gene>
    <name evidence="1" type="ORF">FHS90_002404</name>
</gene>
<name>A0A839GS84_9BACT</name>
<dbReference type="Proteomes" id="UP000563094">
    <property type="component" value="Unassembled WGS sequence"/>
</dbReference>
<accession>A0A839GS84</accession>
<reference evidence="1 2" key="1">
    <citation type="submission" date="2020-08" db="EMBL/GenBank/DDBJ databases">
        <title>Genomic Encyclopedia of Type Strains, Phase IV (KMG-IV): sequencing the most valuable type-strain genomes for metagenomic binning, comparative biology and taxonomic classification.</title>
        <authorList>
            <person name="Goeker M."/>
        </authorList>
    </citation>
    <scope>NUCLEOTIDE SEQUENCE [LARGE SCALE GENOMIC DNA]</scope>
    <source>
        <strain evidence="1 2">DSM 29854</strain>
    </source>
</reference>
<organism evidence="1 2">
    <name type="scientific">Rufibacter quisquiliarum</name>
    <dbReference type="NCBI Taxonomy" id="1549639"/>
    <lineage>
        <taxon>Bacteria</taxon>
        <taxon>Pseudomonadati</taxon>
        <taxon>Bacteroidota</taxon>
        <taxon>Cytophagia</taxon>
        <taxon>Cytophagales</taxon>
        <taxon>Hymenobacteraceae</taxon>
        <taxon>Rufibacter</taxon>
    </lineage>
</organism>
<comment type="caution">
    <text evidence="1">The sequence shown here is derived from an EMBL/GenBank/DDBJ whole genome shotgun (WGS) entry which is preliminary data.</text>
</comment>
<evidence type="ECO:0000313" key="2">
    <source>
        <dbReference type="Proteomes" id="UP000563094"/>
    </source>
</evidence>
<proteinExistence type="predicted"/>
<keyword evidence="2" id="KW-1185">Reference proteome</keyword>
<sequence>MASAPLAPTVLSLQQPTQANGVTLKLQELTDSRCPLNVMCVRYGSAVAALQLQDGSGNRATQRLYLGEALPAPDNRGFRGTDSVEVALGNQRFLLVLHEVQPYPVTPNEAHPAKTAKVTVRPL</sequence>
<protein>
    <submittedName>
        <fullName evidence="1">Uncharacterized protein</fullName>
    </submittedName>
</protein>